<evidence type="ECO:0000313" key="1">
    <source>
        <dbReference type="EMBL" id="AKH16071.1"/>
    </source>
</evidence>
<dbReference type="AlphaFoldDB" id="A0A0F7JJ68"/>
<organism evidence="1 2">
    <name type="scientific">Deinococcus soli</name>
    <name type="common">ex Cha et al. 2016</name>
    <dbReference type="NCBI Taxonomy" id="1309411"/>
    <lineage>
        <taxon>Bacteria</taxon>
        <taxon>Thermotogati</taxon>
        <taxon>Deinococcota</taxon>
        <taxon>Deinococci</taxon>
        <taxon>Deinococcales</taxon>
        <taxon>Deinococcaceae</taxon>
        <taxon>Deinococcus</taxon>
    </lineage>
</organism>
<proteinExistence type="predicted"/>
<protein>
    <submittedName>
        <fullName evidence="1">Uncharacterized protein</fullName>
    </submittedName>
</protein>
<evidence type="ECO:0000313" key="2">
    <source>
        <dbReference type="Proteomes" id="UP000034024"/>
    </source>
</evidence>
<dbReference type="PATRIC" id="fig|1309411.5.peg.488"/>
<reference evidence="1 2" key="1">
    <citation type="submission" date="2015-01" db="EMBL/GenBank/DDBJ databases">
        <title>Deinococcus soli/N5/whole genome sequencing.</title>
        <authorList>
            <person name="Kim M.K."/>
            <person name="Srinivasan S."/>
            <person name="Lee J.-J."/>
        </authorList>
    </citation>
    <scope>NUCLEOTIDE SEQUENCE [LARGE SCALE GENOMIC DNA]</scope>
    <source>
        <strain evidence="1 2">N5</strain>
    </source>
</reference>
<keyword evidence="2" id="KW-1185">Reference proteome</keyword>
<dbReference type="EMBL" id="CP011389">
    <property type="protein sequence ID" value="AKH16071.1"/>
    <property type="molecule type" value="Genomic_DNA"/>
</dbReference>
<gene>
    <name evidence="1" type="ORF">SY84_02330</name>
</gene>
<dbReference type="Proteomes" id="UP000034024">
    <property type="component" value="Chromosome"/>
</dbReference>
<dbReference type="KEGG" id="dch:SY84_02330"/>
<accession>A0A0F7JJ68</accession>
<sequence length="70" mass="7761">MLTPAQKQAVVEVARAYLRGCNVQTTPARLARLDTLDRGEEGGWDEKTLGRHGQRGILLPALTMFLLSRI</sequence>
<name>A0A0F7JJ68_9DEIO</name>
<dbReference type="RefSeq" id="WP_046842646.1">
    <property type="nucleotide sequence ID" value="NZ_CP011389.1"/>
</dbReference>